<dbReference type="EMBL" id="RDQH01000342">
    <property type="protein sequence ID" value="RXH72029.1"/>
    <property type="molecule type" value="Genomic_DNA"/>
</dbReference>
<comment type="caution">
    <text evidence="2">The sequence shown here is derived from an EMBL/GenBank/DDBJ whole genome shotgun (WGS) entry which is preliminary data.</text>
</comment>
<evidence type="ECO:0000313" key="3">
    <source>
        <dbReference type="Proteomes" id="UP000290289"/>
    </source>
</evidence>
<accession>A0A498HM57</accession>
<keyword evidence="3" id="KW-1185">Reference proteome</keyword>
<keyword evidence="1" id="KW-1133">Transmembrane helix</keyword>
<reference evidence="2 3" key="1">
    <citation type="submission" date="2018-10" db="EMBL/GenBank/DDBJ databases">
        <title>A high-quality apple genome assembly.</title>
        <authorList>
            <person name="Hu J."/>
        </authorList>
    </citation>
    <scope>NUCLEOTIDE SEQUENCE [LARGE SCALE GENOMIC DNA]</scope>
    <source>
        <strain evidence="3">cv. HFTH1</strain>
        <tissue evidence="2">Young leaf</tissue>
    </source>
</reference>
<evidence type="ECO:0000313" key="2">
    <source>
        <dbReference type="EMBL" id="RXH72029.1"/>
    </source>
</evidence>
<keyword evidence="1" id="KW-0472">Membrane</keyword>
<dbReference type="AlphaFoldDB" id="A0A498HM57"/>
<dbReference type="Proteomes" id="UP000290289">
    <property type="component" value="Chromosome 16"/>
</dbReference>
<keyword evidence="1" id="KW-0812">Transmembrane</keyword>
<evidence type="ECO:0000256" key="1">
    <source>
        <dbReference type="SAM" id="Phobius"/>
    </source>
</evidence>
<protein>
    <submittedName>
        <fullName evidence="2">Uncharacterized protein</fullName>
    </submittedName>
</protein>
<name>A0A498HM57_MALDO</name>
<sequence>MIHSKLLVLLSMVHTWRKLSRIRQTLREEHCGVCFEWEFVPQGKLLYILDGDNVRHGLNCDLVLKPKIVQRTFGGLVDQLGKEQRRAQGMREGRYENVVSEMIPLQSSVLTFVALRSVWMFHNIQGSSIPMCFITMKDPRFYYQRGCFITLKDPLFQCGCFIVQCVYMLSHLNVHKSKIAYLIDFIYLCILYLFIIVLNLFNLNVFYSSDYA</sequence>
<proteinExistence type="predicted"/>
<organism evidence="2 3">
    <name type="scientific">Malus domestica</name>
    <name type="common">Apple</name>
    <name type="synonym">Pyrus malus</name>
    <dbReference type="NCBI Taxonomy" id="3750"/>
    <lineage>
        <taxon>Eukaryota</taxon>
        <taxon>Viridiplantae</taxon>
        <taxon>Streptophyta</taxon>
        <taxon>Embryophyta</taxon>
        <taxon>Tracheophyta</taxon>
        <taxon>Spermatophyta</taxon>
        <taxon>Magnoliopsida</taxon>
        <taxon>eudicotyledons</taxon>
        <taxon>Gunneridae</taxon>
        <taxon>Pentapetalae</taxon>
        <taxon>rosids</taxon>
        <taxon>fabids</taxon>
        <taxon>Rosales</taxon>
        <taxon>Rosaceae</taxon>
        <taxon>Amygdaloideae</taxon>
        <taxon>Maleae</taxon>
        <taxon>Malus</taxon>
    </lineage>
</organism>
<feature type="transmembrane region" description="Helical" evidence="1">
    <location>
        <begin position="179"/>
        <end position="201"/>
    </location>
</feature>
<gene>
    <name evidence="2" type="ORF">DVH24_025530</name>
</gene>